<dbReference type="EMBL" id="CYUE01000020">
    <property type="protein sequence ID" value="CUK26589.1"/>
    <property type="molecule type" value="Genomic_DNA"/>
</dbReference>
<dbReference type="GO" id="GO:0005886">
    <property type="term" value="C:plasma membrane"/>
    <property type="evidence" value="ECO:0007669"/>
    <property type="project" value="InterPro"/>
</dbReference>
<protein>
    <submittedName>
        <fullName evidence="8">Putative integral membrane protein</fullName>
    </submittedName>
</protein>
<dbReference type="RefSeq" id="WP_058315463.1">
    <property type="nucleotide sequence ID" value="NZ_CYTO01000009.1"/>
</dbReference>
<keyword evidence="2 6" id="KW-0812">Transmembrane</keyword>
<sequence length="116" mass="13124">MRYIRYAFLATLGVVLISIALANRGSVTLNLLPDPLAQLSGMHYSISLPLFVVIFGSIIAGLMIGFAWEWMREYKLRAAAGRTERELQQTKREVRRLKGKQEEDKDEVLALLEEAS</sequence>
<dbReference type="AlphaFoldDB" id="A0A0P1ISP8"/>
<name>A0A0P1ISP8_9RHOB</name>
<gene>
    <name evidence="8" type="ORF">TA5114_02404</name>
</gene>
<keyword evidence="4 6" id="KW-0472">Membrane</keyword>
<dbReference type="Proteomes" id="UP000051184">
    <property type="component" value="Unassembled WGS sequence"/>
</dbReference>
<accession>A0A0P1ISP8</accession>
<feature type="domain" description="Lipopolysaccharide assembly protein A" evidence="7">
    <location>
        <begin position="23"/>
        <end position="94"/>
    </location>
</feature>
<evidence type="ECO:0000256" key="3">
    <source>
        <dbReference type="ARBA" id="ARBA00022989"/>
    </source>
</evidence>
<keyword evidence="3 6" id="KW-1133">Transmembrane helix</keyword>
<evidence type="ECO:0000256" key="1">
    <source>
        <dbReference type="ARBA" id="ARBA00022475"/>
    </source>
</evidence>
<evidence type="ECO:0000256" key="4">
    <source>
        <dbReference type="ARBA" id="ARBA00023136"/>
    </source>
</evidence>
<feature type="transmembrane region" description="Helical" evidence="6">
    <location>
        <begin position="46"/>
        <end position="68"/>
    </location>
</feature>
<evidence type="ECO:0000256" key="5">
    <source>
        <dbReference type="SAM" id="Coils"/>
    </source>
</evidence>
<dbReference type="Pfam" id="PF06305">
    <property type="entry name" value="LapA_dom"/>
    <property type="match status" value="1"/>
</dbReference>
<reference evidence="9" key="1">
    <citation type="submission" date="2015-09" db="EMBL/GenBank/DDBJ databases">
        <authorList>
            <person name="Rodrigo-Torres Lidia"/>
            <person name="Arahal R.David."/>
        </authorList>
    </citation>
    <scope>NUCLEOTIDE SEQUENCE [LARGE SCALE GENOMIC DNA]</scope>
    <source>
        <strain evidence="9">CECT 5114</strain>
    </source>
</reference>
<keyword evidence="5" id="KW-0175">Coiled coil</keyword>
<evidence type="ECO:0000256" key="2">
    <source>
        <dbReference type="ARBA" id="ARBA00022692"/>
    </source>
</evidence>
<keyword evidence="1" id="KW-1003">Cell membrane</keyword>
<dbReference type="InterPro" id="IPR010445">
    <property type="entry name" value="LapA_dom"/>
</dbReference>
<proteinExistence type="predicted"/>
<dbReference type="OrthoDB" id="7689797at2"/>
<feature type="coiled-coil region" evidence="5">
    <location>
        <begin position="80"/>
        <end position="107"/>
    </location>
</feature>
<organism evidence="8 9">
    <name type="scientific">Cognatishimia activa</name>
    <dbReference type="NCBI Taxonomy" id="1715691"/>
    <lineage>
        <taxon>Bacteria</taxon>
        <taxon>Pseudomonadati</taxon>
        <taxon>Pseudomonadota</taxon>
        <taxon>Alphaproteobacteria</taxon>
        <taxon>Rhodobacterales</taxon>
        <taxon>Paracoccaceae</taxon>
        <taxon>Cognatishimia</taxon>
    </lineage>
</organism>
<keyword evidence="9" id="KW-1185">Reference proteome</keyword>
<evidence type="ECO:0000256" key="6">
    <source>
        <dbReference type="SAM" id="Phobius"/>
    </source>
</evidence>
<evidence type="ECO:0000313" key="8">
    <source>
        <dbReference type="EMBL" id="CUK26589.1"/>
    </source>
</evidence>
<evidence type="ECO:0000259" key="7">
    <source>
        <dbReference type="Pfam" id="PF06305"/>
    </source>
</evidence>
<evidence type="ECO:0000313" key="9">
    <source>
        <dbReference type="Proteomes" id="UP000051184"/>
    </source>
</evidence>
<dbReference type="STRING" id="1715691.TA5113_01232"/>